<keyword evidence="4 18" id="KW-0812">Transmembrane</keyword>
<evidence type="ECO:0000256" key="1">
    <source>
        <dbReference type="ARBA" id="ARBA00004651"/>
    </source>
</evidence>
<dbReference type="SUPFAM" id="SSF81321">
    <property type="entry name" value="Family A G protein-coupled receptor-like"/>
    <property type="match status" value="1"/>
</dbReference>
<feature type="transmembrane region" description="Helical" evidence="20">
    <location>
        <begin position="100"/>
        <end position="121"/>
    </location>
</feature>
<evidence type="ECO:0000256" key="14">
    <source>
        <dbReference type="ARBA" id="ARBA00031300"/>
    </source>
</evidence>
<keyword evidence="7 20" id="KW-0472">Membrane</keyword>
<keyword evidence="9 17" id="KW-1015">Disulfide bond</keyword>
<dbReference type="Gene3D" id="1.20.1070.10">
    <property type="entry name" value="Rhodopsin 7-helix transmembrane proteins"/>
    <property type="match status" value="1"/>
</dbReference>
<evidence type="ECO:0000256" key="12">
    <source>
        <dbReference type="ARBA" id="ARBA00023224"/>
    </source>
</evidence>
<evidence type="ECO:0000256" key="2">
    <source>
        <dbReference type="ARBA" id="ARBA00020039"/>
    </source>
</evidence>
<organism evidence="22 23">
    <name type="scientific">Chanos chanos</name>
    <name type="common">Milkfish</name>
    <name type="synonym">Mugil chanos</name>
    <dbReference type="NCBI Taxonomy" id="29144"/>
    <lineage>
        <taxon>Eukaryota</taxon>
        <taxon>Metazoa</taxon>
        <taxon>Chordata</taxon>
        <taxon>Craniata</taxon>
        <taxon>Vertebrata</taxon>
        <taxon>Euteleostomi</taxon>
        <taxon>Actinopterygii</taxon>
        <taxon>Neopterygii</taxon>
        <taxon>Teleostei</taxon>
        <taxon>Ostariophysi</taxon>
        <taxon>Gonorynchiformes</taxon>
        <taxon>Chanidae</taxon>
        <taxon>Chanos</taxon>
    </lineage>
</organism>
<dbReference type="GO" id="GO:1902093">
    <property type="term" value="P:positive regulation of flagellated sperm motility"/>
    <property type="evidence" value="ECO:0007669"/>
    <property type="project" value="TreeGrafter"/>
</dbReference>
<evidence type="ECO:0000256" key="13">
    <source>
        <dbReference type="ARBA" id="ARBA00023288"/>
    </source>
</evidence>
<evidence type="ECO:0000256" key="10">
    <source>
        <dbReference type="ARBA" id="ARBA00023170"/>
    </source>
</evidence>
<dbReference type="GO" id="GO:0004995">
    <property type="term" value="F:tachykinin receptor activity"/>
    <property type="evidence" value="ECO:0007669"/>
    <property type="project" value="InterPro"/>
</dbReference>
<protein>
    <recommendedName>
        <fullName evidence="2">Neuromedin-K receptor</fullName>
    </recommendedName>
    <alternativeName>
        <fullName evidence="16">NK-3 receptor</fullName>
    </alternativeName>
    <alternativeName>
        <fullName evidence="14">Neurokinin B receptor</fullName>
    </alternativeName>
    <alternativeName>
        <fullName evidence="15">Tachykinin receptor 3</fullName>
    </alternativeName>
</protein>
<evidence type="ECO:0000313" key="23">
    <source>
        <dbReference type="RefSeq" id="XP_030630808.1"/>
    </source>
</evidence>
<dbReference type="OrthoDB" id="5981855at2759"/>
<dbReference type="PANTHER" id="PTHR46925:SF1">
    <property type="entry name" value="NEUROMEDIN-K RECEPTOR"/>
    <property type="match status" value="1"/>
</dbReference>
<name>A0A6J2VG48_CHACN</name>
<evidence type="ECO:0000256" key="3">
    <source>
        <dbReference type="ARBA" id="ARBA00022475"/>
    </source>
</evidence>
<evidence type="ECO:0000256" key="19">
    <source>
        <dbReference type="SAM" id="MobiDB-lite"/>
    </source>
</evidence>
<dbReference type="PROSITE" id="PS50262">
    <property type="entry name" value="G_PROTEIN_RECEP_F1_2"/>
    <property type="match status" value="1"/>
</dbReference>
<evidence type="ECO:0000259" key="21">
    <source>
        <dbReference type="PROSITE" id="PS50262"/>
    </source>
</evidence>
<feature type="disulfide bond" evidence="17">
    <location>
        <begin position="98"/>
        <end position="173"/>
    </location>
</feature>
<comment type="similarity">
    <text evidence="18">Belongs to the G-protein coupled receptor 1 family.</text>
</comment>
<feature type="transmembrane region" description="Helical" evidence="20">
    <location>
        <begin position="185"/>
        <end position="216"/>
    </location>
</feature>
<keyword evidence="5 20" id="KW-1133">Transmembrane helix</keyword>
<dbReference type="PRINTS" id="PR01026">
    <property type="entry name" value="NEUROKININ3R"/>
</dbReference>
<evidence type="ECO:0000256" key="15">
    <source>
        <dbReference type="ARBA" id="ARBA00031717"/>
    </source>
</evidence>
<dbReference type="GO" id="GO:0097225">
    <property type="term" value="C:sperm midpiece"/>
    <property type="evidence" value="ECO:0007669"/>
    <property type="project" value="TreeGrafter"/>
</dbReference>
<feature type="transmembrane region" description="Helical" evidence="20">
    <location>
        <begin position="63"/>
        <end position="88"/>
    </location>
</feature>
<dbReference type="PRINTS" id="PR00237">
    <property type="entry name" value="GPCRRHODOPSN"/>
</dbReference>
<dbReference type="AlphaFoldDB" id="A0A6J2VG48"/>
<keyword evidence="11" id="KW-0325">Glycoprotein</keyword>
<dbReference type="PANTHER" id="PTHR46925">
    <property type="entry name" value="G-PROTEIN COUPLED RECEPTOR TKR-1-RELATED"/>
    <property type="match status" value="1"/>
</dbReference>
<evidence type="ECO:0000256" key="7">
    <source>
        <dbReference type="ARBA" id="ARBA00023136"/>
    </source>
</evidence>
<feature type="transmembrane region" description="Helical" evidence="20">
    <location>
        <begin position="237"/>
        <end position="257"/>
    </location>
</feature>
<dbReference type="FunFam" id="1.20.1070.10:FF:000078">
    <property type="entry name" value="Neuromedin-K receptor"/>
    <property type="match status" value="1"/>
</dbReference>
<proteinExistence type="inferred from homology"/>
<keyword evidence="3" id="KW-1003">Cell membrane</keyword>
<evidence type="ECO:0000256" key="4">
    <source>
        <dbReference type="ARBA" id="ARBA00022692"/>
    </source>
</evidence>
<evidence type="ECO:0000256" key="5">
    <source>
        <dbReference type="ARBA" id="ARBA00022989"/>
    </source>
</evidence>
<dbReference type="RefSeq" id="XP_030630808.1">
    <property type="nucleotide sequence ID" value="XM_030774948.1"/>
</dbReference>
<evidence type="ECO:0000256" key="6">
    <source>
        <dbReference type="ARBA" id="ARBA00023040"/>
    </source>
</evidence>
<keyword evidence="22" id="KW-1185">Reference proteome</keyword>
<feature type="transmembrane region" description="Helical" evidence="20">
    <location>
        <begin position="277"/>
        <end position="299"/>
    </location>
</feature>
<dbReference type="Proteomes" id="UP000504632">
    <property type="component" value="Chromosome 5"/>
</dbReference>
<evidence type="ECO:0000256" key="11">
    <source>
        <dbReference type="ARBA" id="ARBA00023180"/>
    </source>
</evidence>
<dbReference type="InterPro" id="IPR001681">
    <property type="entry name" value="Neurokn_rcpt"/>
</dbReference>
<keyword evidence="8" id="KW-0564">Palmitate</keyword>
<feature type="transmembrane region" description="Helical" evidence="20">
    <location>
        <begin position="142"/>
        <end position="165"/>
    </location>
</feature>
<dbReference type="InterPro" id="IPR000276">
    <property type="entry name" value="GPCR_Rhodpsn"/>
</dbReference>
<keyword evidence="13" id="KW-0449">Lipoprotein</keyword>
<evidence type="ECO:0000256" key="16">
    <source>
        <dbReference type="ARBA" id="ARBA00032354"/>
    </source>
</evidence>
<dbReference type="GO" id="GO:0005886">
    <property type="term" value="C:plasma membrane"/>
    <property type="evidence" value="ECO:0007669"/>
    <property type="project" value="UniProtKB-SubCell"/>
</dbReference>
<keyword evidence="10 18" id="KW-0675">Receptor</keyword>
<keyword evidence="6 18" id="KW-0297">G-protein coupled receptor</keyword>
<feature type="transmembrane region" description="Helical" evidence="20">
    <location>
        <begin position="25"/>
        <end position="51"/>
    </location>
</feature>
<dbReference type="InParanoid" id="A0A6J2VG48"/>
<dbReference type="InterPro" id="IPR017452">
    <property type="entry name" value="GPCR_Rhodpsn_7TM"/>
</dbReference>
<dbReference type="Pfam" id="PF00001">
    <property type="entry name" value="7tm_1"/>
    <property type="match status" value="1"/>
</dbReference>
<dbReference type="PRINTS" id="PR00244">
    <property type="entry name" value="NEUROKININR"/>
</dbReference>
<evidence type="ECO:0000256" key="18">
    <source>
        <dbReference type="RuleBase" id="RU000688"/>
    </source>
</evidence>
<keyword evidence="12 18" id="KW-0807">Transducer</keyword>
<evidence type="ECO:0000313" key="22">
    <source>
        <dbReference type="Proteomes" id="UP000504632"/>
    </source>
</evidence>
<dbReference type="PROSITE" id="PS00237">
    <property type="entry name" value="G_PROTEIN_RECEP_F1_1"/>
    <property type="match status" value="1"/>
</dbReference>
<feature type="compositionally biased region" description="Polar residues" evidence="19">
    <location>
        <begin position="371"/>
        <end position="400"/>
    </location>
</feature>
<dbReference type="InterPro" id="IPR001013">
    <property type="entry name" value="NK3_rcpt"/>
</dbReference>
<sequence>MSTTRNDFNISRNLTNQFVQPPWRVALWALAYSAVMVVAVFGNLIVIWIIIAHKRMRTVTNYFLLNLAISDVSMAALNTLVNFVYSIHGEWYFGDAYCKFHNFFPVAAVFASIYSMTAIAVDRYIAIIHPLKPRLSAKVTRGVITCVWVLAVGLAFPLCFFSRTRQIPQRTLCYVDWPRSTDHSVMYHIIVAVLVYLLPLVVMGITYTIVGLSLWGSQIPGNSSQNNQNQLRAKRKVVKMMMVVVVTFALCWFPYHVYFIVTGINRQLTKRKYIQQVYLSVLWLAMSSTMYNPIIYCCLNSRFRAGFKRAFRWCPFIRVSDYDELELQSTRYHPTRHGSIYTMVRLDSCSTEPHDFNTFSLGLSIRRKSSTSRSVNGQSIHLSRPSSPSNALNAPNDVFS</sequence>
<accession>A0A6J2VG48</accession>
<comment type="subcellular location">
    <subcellularLocation>
        <location evidence="1">Cell membrane</location>
        <topology evidence="1">Multi-pass membrane protein</topology>
    </subcellularLocation>
</comment>
<feature type="region of interest" description="Disordered" evidence="19">
    <location>
        <begin position="370"/>
        <end position="400"/>
    </location>
</feature>
<feature type="domain" description="G-protein coupled receptors family 1 profile" evidence="21">
    <location>
        <begin position="42"/>
        <end position="296"/>
    </location>
</feature>
<dbReference type="GeneID" id="115812468"/>
<evidence type="ECO:0000256" key="9">
    <source>
        <dbReference type="ARBA" id="ARBA00023157"/>
    </source>
</evidence>
<reference evidence="23" key="1">
    <citation type="submission" date="2025-08" db="UniProtKB">
        <authorList>
            <consortium name="RefSeq"/>
        </authorList>
    </citation>
    <scope>IDENTIFICATION</scope>
</reference>
<evidence type="ECO:0000256" key="20">
    <source>
        <dbReference type="SAM" id="Phobius"/>
    </source>
</evidence>
<dbReference type="SMART" id="SM01381">
    <property type="entry name" value="7TM_GPCR_Srsx"/>
    <property type="match status" value="1"/>
</dbReference>
<evidence type="ECO:0000256" key="8">
    <source>
        <dbReference type="ARBA" id="ARBA00023139"/>
    </source>
</evidence>
<evidence type="ECO:0000256" key="17">
    <source>
        <dbReference type="PIRSR" id="PIRSR601681-50"/>
    </source>
</evidence>
<gene>
    <name evidence="23" type="primary">LOC115812468</name>
</gene>